<evidence type="ECO:0000313" key="4">
    <source>
        <dbReference type="Proteomes" id="UP000838878"/>
    </source>
</evidence>
<sequence length="224" mass="23985">MSVKKFIALTFIFALVGVEAQYYGRMHNLNNVHKDPYICTCEDLLSLISLSRSLEEKEKIPTDSSHHTPYPSNFEELIMKLVNALVYITTQAAQNKCYCSHSSSPDYPPSHGSHGKTGSPTMSHKPVDSKSDSGLIDIDILNPDKKDNVLDVDVGRTQLLGIGLGGRDSTTQGGASKGGYYDSSNSGGGINLDLLNANKKNNVADLDIGKQNVLGIGLGGGGKD</sequence>
<evidence type="ECO:0000256" key="1">
    <source>
        <dbReference type="SAM" id="MobiDB-lite"/>
    </source>
</evidence>
<keyword evidence="2" id="KW-0732">Signal</keyword>
<feature type="non-terminal residue" evidence="3">
    <location>
        <position position="224"/>
    </location>
</feature>
<feature type="compositionally biased region" description="Low complexity" evidence="1">
    <location>
        <begin position="100"/>
        <end position="112"/>
    </location>
</feature>
<protein>
    <submittedName>
        <fullName evidence="3">Uncharacterized protein</fullName>
    </submittedName>
</protein>
<evidence type="ECO:0000256" key="2">
    <source>
        <dbReference type="SAM" id="SignalP"/>
    </source>
</evidence>
<proteinExistence type="predicted"/>
<dbReference type="AlphaFoldDB" id="A0A8J9YE26"/>
<accession>A0A8J9YE26</accession>
<evidence type="ECO:0000313" key="3">
    <source>
        <dbReference type="EMBL" id="CAH0722851.1"/>
    </source>
</evidence>
<feature type="region of interest" description="Disordered" evidence="1">
    <location>
        <begin position="161"/>
        <end position="180"/>
    </location>
</feature>
<reference evidence="3" key="1">
    <citation type="submission" date="2021-12" db="EMBL/GenBank/DDBJ databases">
        <authorList>
            <person name="Martin H S."/>
        </authorList>
    </citation>
    <scope>NUCLEOTIDE SEQUENCE</scope>
</reference>
<feature type="region of interest" description="Disordered" evidence="1">
    <location>
        <begin position="99"/>
        <end position="130"/>
    </location>
</feature>
<feature type="signal peptide" evidence="2">
    <location>
        <begin position="1"/>
        <end position="20"/>
    </location>
</feature>
<dbReference type="OrthoDB" id="6926865at2759"/>
<name>A0A8J9YE26_9NEOP</name>
<feature type="chain" id="PRO_5035443190" evidence="2">
    <location>
        <begin position="21"/>
        <end position="224"/>
    </location>
</feature>
<organism evidence="3 4">
    <name type="scientific">Brenthis ino</name>
    <name type="common">lesser marbled fritillary</name>
    <dbReference type="NCBI Taxonomy" id="405034"/>
    <lineage>
        <taxon>Eukaryota</taxon>
        <taxon>Metazoa</taxon>
        <taxon>Ecdysozoa</taxon>
        <taxon>Arthropoda</taxon>
        <taxon>Hexapoda</taxon>
        <taxon>Insecta</taxon>
        <taxon>Pterygota</taxon>
        <taxon>Neoptera</taxon>
        <taxon>Endopterygota</taxon>
        <taxon>Lepidoptera</taxon>
        <taxon>Glossata</taxon>
        <taxon>Ditrysia</taxon>
        <taxon>Papilionoidea</taxon>
        <taxon>Nymphalidae</taxon>
        <taxon>Heliconiinae</taxon>
        <taxon>Argynnini</taxon>
        <taxon>Brenthis</taxon>
    </lineage>
</organism>
<keyword evidence="4" id="KW-1185">Reference proteome</keyword>
<dbReference type="Proteomes" id="UP000838878">
    <property type="component" value="Chromosome 3"/>
</dbReference>
<dbReference type="EMBL" id="OV170223">
    <property type="protein sequence ID" value="CAH0722851.1"/>
    <property type="molecule type" value="Genomic_DNA"/>
</dbReference>
<gene>
    <name evidence="3" type="ORF">BINO364_LOCUS8739</name>
</gene>